<keyword evidence="5 11" id="KW-0863">Zinc-finger</keyword>
<dbReference type="PROSITE" id="PS00028">
    <property type="entry name" value="ZINC_FINGER_C2H2_1"/>
    <property type="match status" value="3"/>
</dbReference>
<dbReference type="InterPro" id="IPR051565">
    <property type="entry name" value="Sal_C2H2-zinc-finger"/>
</dbReference>
<evidence type="ECO:0000256" key="6">
    <source>
        <dbReference type="ARBA" id="ARBA00022833"/>
    </source>
</evidence>
<reference evidence="13" key="2">
    <citation type="submission" date="2021-09" db="EMBL/GenBank/DDBJ databases">
        <authorList>
            <person name="Jia N."/>
            <person name="Wang J."/>
            <person name="Shi W."/>
            <person name="Du L."/>
            <person name="Sun Y."/>
            <person name="Zhan W."/>
            <person name="Jiang J."/>
            <person name="Wang Q."/>
            <person name="Zhang B."/>
            <person name="Ji P."/>
            <person name="Sakyi L.B."/>
            <person name="Cui X."/>
            <person name="Yuan T."/>
            <person name="Jiang B."/>
            <person name="Yang W."/>
            <person name="Lam T.T.-Y."/>
            <person name="Chang Q."/>
            <person name="Ding S."/>
            <person name="Wang X."/>
            <person name="Zhu J."/>
            <person name="Ruan X."/>
            <person name="Zhao L."/>
            <person name="Wei J."/>
            <person name="Que T."/>
            <person name="Du C."/>
            <person name="Cheng J."/>
            <person name="Dai P."/>
            <person name="Han X."/>
            <person name="Huang E."/>
            <person name="Gao Y."/>
            <person name="Liu J."/>
            <person name="Shao H."/>
            <person name="Ye R."/>
            <person name="Li L."/>
            <person name="Wei W."/>
            <person name="Wang X."/>
            <person name="Wang C."/>
            <person name="Huo Q."/>
            <person name="Li W."/>
            <person name="Guo W."/>
            <person name="Chen H."/>
            <person name="Chen S."/>
            <person name="Zhou L."/>
            <person name="Zhou L."/>
            <person name="Ni X."/>
            <person name="Tian J."/>
            <person name="Zhou Y."/>
            <person name="Sheng Y."/>
            <person name="Liu T."/>
            <person name="Pan Y."/>
            <person name="Xia L."/>
            <person name="Li J."/>
            <person name="Zhao F."/>
            <person name="Cao W."/>
        </authorList>
    </citation>
    <scope>NUCLEOTIDE SEQUENCE</scope>
    <source>
        <strain evidence="13">Rmic-2018</strain>
        <tissue evidence="13">Larvae</tissue>
    </source>
</reference>
<evidence type="ECO:0000259" key="12">
    <source>
        <dbReference type="PROSITE" id="PS50157"/>
    </source>
</evidence>
<dbReference type="EMBL" id="JABSTU010006004">
    <property type="protein sequence ID" value="KAH7934709.1"/>
    <property type="molecule type" value="Genomic_DNA"/>
</dbReference>
<dbReference type="GO" id="GO:0005634">
    <property type="term" value="C:nucleus"/>
    <property type="evidence" value="ECO:0007669"/>
    <property type="project" value="UniProtKB-SubCell"/>
</dbReference>
<dbReference type="Pfam" id="PF00096">
    <property type="entry name" value="zf-C2H2"/>
    <property type="match status" value="3"/>
</dbReference>
<evidence type="ECO:0000256" key="4">
    <source>
        <dbReference type="ARBA" id="ARBA00022737"/>
    </source>
</evidence>
<sequence length="122" mass="13972">MMHRNSIILVLSHYRAATDRPVTPPPKPKRRRRGTSSRVCGVCERIFSSRSAVRRHLVTHTGHRPFSCTVCGRHFSLKGNLMAHNLTHSGAKPFECHLCPQVFSQRCSLNRHLRRTHERGAK</sequence>
<comment type="caution">
    <text evidence="13">The sequence shown here is derived from an EMBL/GenBank/DDBJ whole genome shotgun (WGS) entry which is preliminary data.</text>
</comment>
<comment type="similarity">
    <text evidence="10">Belongs to the sal C2H2-type zinc-finger protein family.</text>
</comment>
<dbReference type="FunFam" id="3.30.160.60:FF:000446">
    <property type="entry name" value="Zinc finger protein"/>
    <property type="match status" value="1"/>
</dbReference>
<protein>
    <recommendedName>
        <fullName evidence="12">C2H2-type domain-containing protein</fullName>
    </recommendedName>
</protein>
<dbReference type="GO" id="GO:0000978">
    <property type="term" value="F:RNA polymerase II cis-regulatory region sequence-specific DNA binding"/>
    <property type="evidence" value="ECO:0007669"/>
    <property type="project" value="TreeGrafter"/>
</dbReference>
<evidence type="ECO:0000256" key="5">
    <source>
        <dbReference type="ARBA" id="ARBA00022771"/>
    </source>
</evidence>
<dbReference type="PROSITE" id="PS50157">
    <property type="entry name" value="ZINC_FINGER_C2H2_2"/>
    <property type="match status" value="3"/>
</dbReference>
<keyword evidence="9" id="KW-0539">Nucleus</keyword>
<evidence type="ECO:0000256" key="11">
    <source>
        <dbReference type="PROSITE-ProRule" id="PRU00042"/>
    </source>
</evidence>
<evidence type="ECO:0000313" key="14">
    <source>
        <dbReference type="EMBL" id="KAH8035519.1"/>
    </source>
</evidence>
<dbReference type="SMART" id="SM00355">
    <property type="entry name" value="ZnF_C2H2"/>
    <property type="match status" value="3"/>
</dbReference>
<dbReference type="VEuPathDB" id="VectorBase:LOC119161971"/>
<dbReference type="InterPro" id="IPR013087">
    <property type="entry name" value="Znf_C2H2_type"/>
</dbReference>
<keyword evidence="15" id="KW-1185">Reference proteome</keyword>
<keyword evidence="3" id="KW-0479">Metal-binding</keyword>
<keyword evidence="4" id="KW-0677">Repeat</keyword>
<dbReference type="PANTHER" id="PTHR23233:SF84">
    <property type="entry name" value="FI23031P1"/>
    <property type="match status" value="1"/>
</dbReference>
<dbReference type="GO" id="GO:0008270">
    <property type="term" value="F:zinc ion binding"/>
    <property type="evidence" value="ECO:0007669"/>
    <property type="project" value="UniProtKB-KW"/>
</dbReference>
<dbReference type="FunFam" id="3.30.160.60:FF:000151">
    <property type="entry name" value="Zinc finger and SCAN domain-containing 21"/>
    <property type="match status" value="1"/>
</dbReference>
<keyword evidence="8" id="KW-0804">Transcription</keyword>
<accession>A0A9J6CVZ3</accession>
<gene>
    <name evidence="14" type="ORF">HPB51_006275</name>
    <name evidence="13" type="ORF">HPB51_028925</name>
</gene>
<dbReference type="EMBL" id="JABSTU010000003">
    <property type="protein sequence ID" value="KAH8035519.1"/>
    <property type="molecule type" value="Genomic_DNA"/>
</dbReference>
<evidence type="ECO:0000256" key="3">
    <source>
        <dbReference type="ARBA" id="ARBA00022723"/>
    </source>
</evidence>
<evidence type="ECO:0000256" key="9">
    <source>
        <dbReference type="ARBA" id="ARBA00023242"/>
    </source>
</evidence>
<dbReference type="Proteomes" id="UP000821866">
    <property type="component" value="Chromosome 11"/>
</dbReference>
<comment type="similarity">
    <text evidence="2">Belongs to the krueppel C2H2-type zinc-finger protein family.</text>
</comment>
<dbReference type="GO" id="GO:0000981">
    <property type="term" value="F:DNA-binding transcription factor activity, RNA polymerase II-specific"/>
    <property type="evidence" value="ECO:0007669"/>
    <property type="project" value="TreeGrafter"/>
</dbReference>
<evidence type="ECO:0000313" key="13">
    <source>
        <dbReference type="EMBL" id="KAH7934709.1"/>
    </source>
</evidence>
<reference evidence="13" key="1">
    <citation type="journal article" date="2020" name="Cell">
        <title>Large-Scale Comparative Analyses of Tick Genomes Elucidate Their Genetic Diversity and Vector Capacities.</title>
        <authorList>
            <consortium name="Tick Genome and Microbiome Consortium (TIGMIC)"/>
            <person name="Jia N."/>
            <person name="Wang J."/>
            <person name="Shi W."/>
            <person name="Du L."/>
            <person name="Sun Y."/>
            <person name="Zhan W."/>
            <person name="Jiang J.F."/>
            <person name="Wang Q."/>
            <person name="Zhang B."/>
            <person name="Ji P."/>
            <person name="Bell-Sakyi L."/>
            <person name="Cui X.M."/>
            <person name="Yuan T.T."/>
            <person name="Jiang B.G."/>
            <person name="Yang W.F."/>
            <person name="Lam T.T."/>
            <person name="Chang Q.C."/>
            <person name="Ding S.J."/>
            <person name="Wang X.J."/>
            <person name="Zhu J.G."/>
            <person name="Ruan X.D."/>
            <person name="Zhao L."/>
            <person name="Wei J.T."/>
            <person name="Ye R.Z."/>
            <person name="Que T.C."/>
            <person name="Du C.H."/>
            <person name="Zhou Y.H."/>
            <person name="Cheng J.X."/>
            <person name="Dai P.F."/>
            <person name="Guo W.B."/>
            <person name="Han X.H."/>
            <person name="Huang E.J."/>
            <person name="Li L.F."/>
            <person name="Wei W."/>
            <person name="Gao Y.C."/>
            <person name="Liu J.Z."/>
            <person name="Shao H.Z."/>
            <person name="Wang X."/>
            <person name="Wang C.C."/>
            <person name="Yang T.C."/>
            <person name="Huo Q.B."/>
            <person name="Li W."/>
            <person name="Chen H.Y."/>
            <person name="Chen S.E."/>
            <person name="Zhou L.G."/>
            <person name="Ni X.B."/>
            <person name="Tian J.H."/>
            <person name="Sheng Y."/>
            <person name="Liu T."/>
            <person name="Pan Y.S."/>
            <person name="Xia L.Y."/>
            <person name="Li J."/>
            <person name="Zhao F."/>
            <person name="Cao W.C."/>
        </authorList>
    </citation>
    <scope>NUCLEOTIDE SEQUENCE</scope>
    <source>
        <strain evidence="13">Rmic-2018</strain>
    </source>
</reference>
<feature type="domain" description="C2H2-type" evidence="12">
    <location>
        <begin position="66"/>
        <end position="93"/>
    </location>
</feature>
<dbReference type="PANTHER" id="PTHR23233">
    <property type="entry name" value="SAL-LIKE PROTEIN"/>
    <property type="match status" value="1"/>
</dbReference>
<dbReference type="SUPFAM" id="SSF57667">
    <property type="entry name" value="beta-beta-alpha zinc fingers"/>
    <property type="match status" value="2"/>
</dbReference>
<feature type="domain" description="C2H2-type" evidence="12">
    <location>
        <begin position="94"/>
        <end position="117"/>
    </location>
</feature>
<proteinExistence type="inferred from homology"/>
<evidence type="ECO:0000256" key="2">
    <source>
        <dbReference type="ARBA" id="ARBA00006991"/>
    </source>
</evidence>
<evidence type="ECO:0000256" key="10">
    <source>
        <dbReference type="ARBA" id="ARBA00038474"/>
    </source>
</evidence>
<keyword evidence="6" id="KW-0862">Zinc</keyword>
<dbReference type="Gene3D" id="3.30.160.60">
    <property type="entry name" value="Classic Zinc Finger"/>
    <property type="match status" value="3"/>
</dbReference>
<keyword evidence="7" id="KW-0805">Transcription regulation</keyword>
<name>A0A9J6CVZ3_RHIMP</name>
<evidence type="ECO:0000256" key="8">
    <source>
        <dbReference type="ARBA" id="ARBA00023163"/>
    </source>
</evidence>
<evidence type="ECO:0000256" key="1">
    <source>
        <dbReference type="ARBA" id="ARBA00004123"/>
    </source>
</evidence>
<dbReference type="AlphaFoldDB" id="A0A9J6CVZ3"/>
<evidence type="ECO:0000313" key="15">
    <source>
        <dbReference type="Proteomes" id="UP000821866"/>
    </source>
</evidence>
<dbReference type="InterPro" id="IPR036236">
    <property type="entry name" value="Znf_C2H2_sf"/>
</dbReference>
<feature type="domain" description="C2H2-type" evidence="12">
    <location>
        <begin position="38"/>
        <end position="65"/>
    </location>
</feature>
<evidence type="ECO:0000256" key="7">
    <source>
        <dbReference type="ARBA" id="ARBA00023015"/>
    </source>
</evidence>
<comment type="subcellular location">
    <subcellularLocation>
        <location evidence="1">Nucleus</location>
    </subcellularLocation>
</comment>
<organism evidence="13 15">
    <name type="scientific">Rhipicephalus microplus</name>
    <name type="common">Cattle tick</name>
    <name type="synonym">Boophilus microplus</name>
    <dbReference type="NCBI Taxonomy" id="6941"/>
    <lineage>
        <taxon>Eukaryota</taxon>
        <taxon>Metazoa</taxon>
        <taxon>Ecdysozoa</taxon>
        <taxon>Arthropoda</taxon>
        <taxon>Chelicerata</taxon>
        <taxon>Arachnida</taxon>
        <taxon>Acari</taxon>
        <taxon>Parasitiformes</taxon>
        <taxon>Ixodida</taxon>
        <taxon>Ixodoidea</taxon>
        <taxon>Ixodidae</taxon>
        <taxon>Rhipicephalinae</taxon>
        <taxon>Rhipicephalus</taxon>
        <taxon>Boophilus</taxon>
    </lineage>
</organism>